<dbReference type="Proteomes" id="UP001521150">
    <property type="component" value="Unassembled WGS sequence"/>
</dbReference>
<name>A0ABS8ZG05_9PSEU</name>
<evidence type="ECO:0000313" key="2">
    <source>
        <dbReference type="EMBL" id="MCE7005463.1"/>
    </source>
</evidence>
<keyword evidence="1" id="KW-0472">Membrane</keyword>
<feature type="transmembrane region" description="Helical" evidence="1">
    <location>
        <begin position="6"/>
        <end position="27"/>
    </location>
</feature>
<keyword evidence="1" id="KW-0812">Transmembrane</keyword>
<evidence type="ECO:0000256" key="1">
    <source>
        <dbReference type="SAM" id="Phobius"/>
    </source>
</evidence>
<comment type="caution">
    <text evidence="2">The sequence shown here is derived from an EMBL/GenBank/DDBJ whole genome shotgun (WGS) entry which is preliminary data.</text>
</comment>
<keyword evidence="1" id="KW-1133">Transmembrane helix</keyword>
<proteinExistence type="predicted"/>
<evidence type="ECO:0000313" key="3">
    <source>
        <dbReference type="Proteomes" id="UP001521150"/>
    </source>
</evidence>
<evidence type="ECO:0008006" key="4">
    <source>
        <dbReference type="Google" id="ProtNLM"/>
    </source>
</evidence>
<reference evidence="2 3" key="1">
    <citation type="submission" date="2021-12" db="EMBL/GenBank/DDBJ databases">
        <title>Genome sequence of Kibdelosporangium philippinense ATCC 49844.</title>
        <authorList>
            <person name="Fedorov E.A."/>
            <person name="Omeragic M."/>
            <person name="Shalygina K.F."/>
            <person name="Maclea K.S."/>
        </authorList>
    </citation>
    <scope>NUCLEOTIDE SEQUENCE [LARGE SCALE GENOMIC DNA]</scope>
    <source>
        <strain evidence="2 3">ATCC 49844</strain>
    </source>
</reference>
<dbReference type="RefSeq" id="WP_233727044.1">
    <property type="nucleotide sequence ID" value="NZ_JAJVCN010000002.1"/>
</dbReference>
<dbReference type="EMBL" id="JAJVCN010000002">
    <property type="protein sequence ID" value="MCE7005463.1"/>
    <property type="molecule type" value="Genomic_DNA"/>
</dbReference>
<gene>
    <name evidence="2" type="ORF">LWC34_21920</name>
</gene>
<sequence>MRSLGVAGMIVTATSALVSLTVLPLLLKKAKPEKESVAWVKWAATIVKHRFPECHG</sequence>
<accession>A0ABS8ZG05</accession>
<keyword evidence="3" id="KW-1185">Reference proteome</keyword>
<organism evidence="2 3">
    <name type="scientific">Kibdelosporangium philippinense</name>
    <dbReference type="NCBI Taxonomy" id="211113"/>
    <lineage>
        <taxon>Bacteria</taxon>
        <taxon>Bacillati</taxon>
        <taxon>Actinomycetota</taxon>
        <taxon>Actinomycetes</taxon>
        <taxon>Pseudonocardiales</taxon>
        <taxon>Pseudonocardiaceae</taxon>
        <taxon>Kibdelosporangium</taxon>
    </lineage>
</organism>
<protein>
    <recommendedName>
        <fullName evidence="4">Membrane transport protein MMPL domain-containing protein</fullName>
    </recommendedName>
</protein>